<dbReference type="Pfam" id="PF09808">
    <property type="entry name" value="SNAPC1"/>
    <property type="match status" value="1"/>
</dbReference>
<dbReference type="RefSeq" id="XP_071910907.1">
    <property type="nucleotide sequence ID" value="XM_072054806.1"/>
</dbReference>
<gene>
    <name evidence="2" type="primary">LOC113695986</name>
</gene>
<protein>
    <submittedName>
        <fullName evidence="2">Uncharacterized protein isoform X2</fullName>
    </submittedName>
</protein>
<evidence type="ECO:0000313" key="1">
    <source>
        <dbReference type="Proteomes" id="UP001652660"/>
    </source>
</evidence>
<keyword evidence="1" id="KW-1185">Reference proteome</keyword>
<proteinExistence type="predicted"/>
<dbReference type="PANTHER" id="PTHR15131:SF3">
    <property type="entry name" value="SNRNA-ACTIVATING PROTEIN COMPLEX SUBUNIT 1"/>
    <property type="match status" value="1"/>
</dbReference>
<dbReference type="PANTHER" id="PTHR15131">
    <property type="entry name" value="SMALL NUCLEAR RNA ACTIVATING COMPLEX, POLYPEPTIDE 1"/>
    <property type="match status" value="1"/>
</dbReference>
<dbReference type="Proteomes" id="UP001652660">
    <property type="component" value="Chromosome 6e"/>
</dbReference>
<accession>A0ABM4UUE4</accession>
<sequence length="325" mass="36790">MMTDLKPFKLDIDELISEFAQGGSTEFAELKAIWRSRKFSFIFEASPSTNQACFTQSLFAHSIGYMVSGNSLSHRLGELKELRNIIVCAKEKDIKVVSALVKHMLQRNMFLFGFVDITDGSATEMVNEVSDIQNARVQVAYKKLFANTRIEDFIHMDLGMELDVDLLKRKSSEYAAAKELIIKEAGEVIDVHSIEHNMENKQLIGDVVEKTAEDWNNEKGLFYQQTGMGPLSITSNQLARLTGSTEKSYLLGSLPPGEQETNRHSKRQRCDDNFAGNELDNFIPEQDFGKIKEQDDGYDDENFGNELEAELLCLPEFEDEGKDDK</sequence>
<dbReference type="InterPro" id="IPR019188">
    <property type="entry name" value="SNAPC1"/>
</dbReference>
<dbReference type="GeneID" id="113695986"/>
<name>A0ABM4UUE4_COFAR</name>
<organism evidence="1 2">
    <name type="scientific">Coffea arabica</name>
    <name type="common">Arabian coffee</name>
    <dbReference type="NCBI Taxonomy" id="13443"/>
    <lineage>
        <taxon>Eukaryota</taxon>
        <taxon>Viridiplantae</taxon>
        <taxon>Streptophyta</taxon>
        <taxon>Embryophyta</taxon>
        <taxon>Tracheophyta</taxon>
        <taxon>Spermatophyta</taxon>
        <taxon>Magnoliopsida</taxon>
        <taxon>eudicotyledons</taxon>
        <taxon>Gunneridae</taxon>
        <taxon>Pentapetalae</taxon>
        <taxon>asterids</taxon>
        <taxon>lamiids</taxon>
        <taxon>Gentianales</taxon>
        <taxon>Rubiaceae</taxon>
        <taxon>Ixoroideae</taxon>
        <taxon>Gardenieae complex</taxon>
        <taxon>Bertiereae - Coffeeae clade</taxon>
        <taxon>Coffeeae</taxon>
        <taxon>Coffea</taxon>
    </lineage>
</organism>
<evidence type="ECO:0000313" key="2">
    <source>
        <dbReference type="RefSeq" id="XP_071910907.1"/>
    </source>
</evidence>
<reference evidence="2" key="1">
    <citation type="submission" date="2025-08" db="UniProtKB">
        <authorList>
            <consortium name="RefSeq"/>
        </authorList>
    </citation>
    <scope>IDENTIFICATION</scope>
    <source>
        <tissue evidence="2">Leaves</tissue>
    </source>
</reference>